<evidence type="ECO:0000256" key="1">
    <source>
        <dbReference type="SAM" id="MobiDB-lite"/>
    </source>
</evidence>
<proteinExistence type="predicted"/>
<feature type="region of interest" description="Disordered" evidence="1">
    <location>
        <begin position="42"/>
        <end position="69"/>
    </location>
</feature>
<gene>
    <name evidence="2" type="ORF">CVT26_010265</name>
</gene>
<protein>
    <submittedName>
        <fullName evidence="2">Uncharacterized protein</fullName>
    </submittedName>
</protein>
<accession>A0A409Y186</accession>
<feature type="compositionally biased region" description="Low complexity" evidence="1">
    <location>
        <begin position="43"/>
        <end position="52"/>
    </location>
</feature>
<feature type="region of interest" description="Disordered" evidence="1">
    <location>
        <begin position="277"/>
        <end position="330"/>
    </location>
</feature>
<organism evidence="2 3">
    <name type="scientific">Gymnopilus dilepis</name>
    <dbReference type="NCBI Taxonomy" id="231916"/>
    <lineage>
        <taxon>Eukaryota</taxon>
        <taxon>Fungi</taxon>
        <taxon>Dikarya</taxon>
        <taxon>Basidiomycota</taxon>
        <taxon>Agaricomycotina</taxon>
        <taxon>Agaricomycetes</taxon>
        <taxon>Agaricomycetidae</taxon>
        <taxon>Agaricales</taxon>
        <taxon>Agaricineae</taxon>
        <taxon>Hymenogastraceae</taxon>
        <taxon>Gymnopilus</taxon>
    </lineage>
</organism>
<feature type="compositionally biased region" description="Basic and acidic residues" evidence="1">
    <location>
        <begin position="314"/>
        <end position="330"/>
    </location>
</feature>
<dbReference type="Proteomes" id="UP000284706">
    <property type="component" value="Unassembled WGS sequence"/>
</dbReference>
<feature type="non-terminal residue" evidence="2">
    <location>
        <position position="1"/>
    </location>
</feature>
<dbReference type="AlphaFoldDB" id="A0A409Y186"/>
<sequence length="330" mass="37543">TLSRYLAEYFKSKFKSWAVPGSFSAPEVFTFKLIAKQRRRSVSPEPSISPVPAFHTPPKVQLRDESPGQARKSRLLFEEMEQICQGAAASQVVDIEAMQQGLKQTDELMGKLQIALKLDLVDSFNQAIKQSQNSPRRHSGPNDQQGPLGSRPQPNRRVVSNPDSFLGLRHTDITDSVADQKSNETMSPRTPARRSTRKIGLAWKCTMYIQEHHRTLPYLYSHQCKDRDFMNWLGKELLALSESDCPRDERKASRLPLSNAMIRGRLLFHRGNHATRALGKQTTSSMPHCRCPRSTSEAAGLTQVQERQTSRPIQVDRERRDEKKIRPSIE</sequence>
<reference evidence="2 3" key="1">
    <citation type="journal article" date="2018" name="Evol. Lett.">
        <title>Horizontal gene cluster transfer increased hallucinogenic mushroom diversity.</title>
        <authorList>
            <person name="Reynolds H.T."/>
            <person name="Vijayakumar V."/>
            <person name="Gluck-Thaler E."/>
            <person name="Korotkin H.B."/>
            <person name="Matheny P.B."/>
            <person name="Slot J.C."/>
        </authorList>
    </citation>
    <scope>NUCLEOTIDE SEQUENCE [LARGE SCALE GENOMIC DNA]</scope>
    <source>
        <strain evidence="2 3">SRW20</strain>
    </source>
</reference>
<feature type="compositionally biased region" description="Polar residues" evidence="1">
    <location>
        <begin position="293"/>
        <end position="312"/>
    </location>
</feature>
<evidence type="ECO:0000313" key="3">
    <source>
        <dbReference type="Proteomes" id="UP000284706"/>
    </source>
</evidence>
<evidence type="ECO:0000313" key="2">
    <source>
        <dbReference type="EMBL" id="PPQ96713.1"/>
    </source>
</evidence>
<dbReference type="EMBL" id="NHYE01001335">
    <property type="protein sequence ID" value="PPQ96713.1"/>
    <property type="molecule type" value="Genomic_DNA"/>
</dbReference>
<name>A0A409Y186_9AGAR</name>
<comment type="caution">
    <text evidence="2">The sequence shown here is derived from an EMBL/GenBank/DDBJ whole genome shotgun (WGS) entry which is preliminary data.</text>
</comment>
<keyword evidence="3" id="KW-1185">Reference proteome</keyword>
<feature type="compositionally biased region" description="Polar residues" evidence="1">
    <location>
        <begin position="177"/>
        <end position="188"/>
    </location>
</feature>
<feature type="region of interest" description="Disordered" evidence="1">
    <location>
        <begin position="129"/>
        <end position="196"/>
    </location>
</feature>
<dbReference type="InParanoid" id="A0A409Y186"/>